<protein>
    <recommendedName>
        <fullName evidence="2">ATP-dependent dethiobiotin synthetase BioD</fullName>
        <ecNumber evidence="2">6.3.3.3</ecNumber>
    </recommendedName>
    <alternativeName>
        <fullName evidence="2">DTB synthetase</fullName>
        <shortName evidence="2">DTBS</shortName>
    </alternativeName>
    <alternativeName>
        <fullName evidence="2">Dethiobiotin synthase</fullName>
    </alternativeName>
</protein>
<dbReference type="NCBIfam" id="TIGR00347">
    <property type="entry name" value="bioD"/>
    <property type="match status" value="1"/>
</dbReference>
<comment type="similarity">
    <text evidence="2">Belongs to the dethiobiotin synthetase family.</text>
</comment>
<dbReference type="PIRSF" id="PIRSF006755">
    <property type="entry name" value="DTB_synth"/>
    <property type="match status" value="1"/>
</dbReference>
<dbReference type="PANTHER" id="PTHR43210:SF5">
    <property type="entry name" value="DETHIOBIOTIN SYNTHETASE"/>
    <property type="match status" value="1"/>
</dbReference>
<proteinExistence type="inferred from homology"/>
<dbReference type="RefSeq" id="WP_011919477.1">
    <property type="nucleotide sequence ID" value="NZ_BMPK01000005.1"/>
</dbReference>
<name>A0ABX8X7F5_SHEPU</name>
<accession>A0ABX8X7F5</accession>
<comment type="cofactor">
    <cofactor evidence="2">
        <name>Mg(2+)</name>
        <dbReference type="ChEBI" id="CHEBI:18420"/>
    </cofactor>
</comment>
<comment type="function">
    <text evidence="2">Catalyzes a mechanistically unusual reaction, the ATP-dependent insertion of CO2 between the N7 and N8 nitrogen atoms of 7,8-diaminopelargonic acid (DAPA, also called 7,8-diammoniononanoate) to form a ureido ring.</text>
</comment>
<dbReference type="InterPro" id="IPR027417">
    <property type="entry name" value="P-loop_NTPase"/>
</dbReference>
<dbReference type="GeneID" id="67443927"/>
<feature type="binding site" evidence="2">
    <location>
        <begin position="130"/>
        <end position="133"/>
    </location>
    <ligand>
        <name>ATP</name>
        <dbReference type="ChEBI" id="CHEBI:30616"/>
    </ligand>
</feature>
<keyword evidence="2" id="KW-0547">Nucleotide-binding</keyword>
<evidence type="ECO:0000256" key="1">
    <source>
        <dbReference type="ARBA" id="ARBA00022756"/>
    </source>
</evidence>
<dbReference type="Gene3D" id="3.40.50.300">
    <property type="entry name" value="P-loop containing nucleotide triphosphate hydrolases"/>
    <property type="match status" value="1"/>
</dbReference>
<evidence type="ECO:0000256" key="2">
    <source>
        <dbReference type="HAMAP-Rule" id="MF_00336"/>
    </source>
</evidence>
<feature type="binding site" evidence="2">
    <location>
        <position position="68"/>
    </location>
    <ligand>
        <name>ATP</name>
        <dbReference type="ChEBI" id="CHEBI:30616"/>
    </ligand>
</feature>
<feature type="binding site" evidence="2">
    <location>
        <position position="130"/>
    </location>
    <ligand>
        <name>Mg(2+)</name>
        <dbReference type="ChEBI" id="CHEBI:18420"/>
    </ligand>
</feature>
<keyword evidence="4" id="KW-1185">Reference proteome</keyword>
<feature type="binding site" evidence="2">
    <location>
        <begin position="190"/>
        <end position="191"/>
    </location>
    <ligand>
        <name>ATP</name>
        <dbReference type="ChEBI" id="CHEBI:30616"/>
    </ligand>
</feature>
<dbReference type="GO" id="GO:0004141">
    <property type="term" value="F:dethiobiotin synthase activity"/>
    <property type="evidence" value="ECO:0007669"/>
    <property type="project" value="UniProtKB-EC"/>
</dbReference>
<feature type="binding site" evidence="2">
    <location>
        <begin position="10"/>
        <end position="15"/>
    </location>
    <ligand>
        <name>ATP</name>
        <dbReference type="ChEBI" id="CHEBI:30616"/>
    </ligand>
</feature>
<dbReference type="CDD" id="cd03109">
    <property type="entry name" value="DTBS"/>
    <property type="match status" value="1"/>
</dbReference>
<comment type="catalytic activity">
    <reaction evidence="2">
        <text>(7R,8S)-7,8-diammoniononanoate + CO2 + ATP = (4R,5S)-dethiobiotin + ADP + phosphate + 3 H(+)</text>
        <dbReference type="Rhea" id="RHEA:15805"/>
        <dbReference type="ChEBI" id="CHEBI:15378"/>
        <dbReference type="ChEBI" id="CHEBI:16526"/>
        <dbReference type="ChEBI" id="CHEBI:30616"/>
        <dbReference type="ChEBI" id="CHEBI:43474"/>
        <dbReference type="ChEBI" id="CHEBI:149469"/>
        <dbReference type="ChEBI" id="CHEBI:149473"/>
        <dbReference type="ChEBI" id="CHEBI:456216"/>
        <dbReference type="EC" id="6.3.3.3"/>
    </reaction>
</comment>
<dbReference type="EC" id="6.3.3.3" evidence="2"/>
<keyword evidence="2" id="KW-0479">Metal-binding</keyword>
<reference evidence="3 4" key="1">
    <citation type="submission" date="2021-08" db="EMBL/GenBank/DDBJ databases">
        <title>Shewanella putrefaciens YZ-J, complete genome.</title>
        <authorList>
            <person name="Yi Z."/>
        </authorList>
    </citation>
    <scope>NUCLEOTIDE SEQUENCE [LARGE SCALE GENOMIC DNA]</scope>
    <source>
        <strain evidence="3 4">YZ-J</strain>
    </source>
</reference>
<comment type="subunit">
    <text evidence="2">Homodimer.</text>
</comment>
<dbReference type="SUPFAM" id="SSF52540">
    <property type="entry name" value="P-loop containing nucleoside triphosphate hydrolases"/>
    <property type="match status" value="1"/>
</dbReference>
<sequence length="247" mass="26089">MFFVTGTDTDSGKTLVSSALLTAVNRLGNIAHADSAVSILAANTMLTLGVKPIASGCTQTSEGLRNADALQLMTSSSLKLAYPVINPFTFEPAIAPHIAAAQVGVSLAPEVIIESLDLVAFAQADFCLIEGAGGWRLPLGDGRYLSEVVQRLELPVILVVGMKLGCLNHALLTQEAILADGLKIAGWVANSVDPNMSMFEENLTSLKEMMTAPFLGCVPFLDEPSADNAANFLHCEALLKRVIPEAH</sequence>
<comment type="subcellular location">
    <subcellularLocation>
        <location evidence="2">Cytoplasm</location>
    </subcellularLocation>
</comment>
<feature type="binding site" evidence="2">
    <location>
        <position position="55"/>
    </location>
    <ligand>
        <name>substrate</name>
    </ligand>
</feature>
<keyword evidence="2" id="KW-0460">Magnesium</keyword>
<evidence type="ECO:0000313" key="4">
    <source>
        <dbReference type="Proteomes" id="UP000827084"/>
    </source>
</evidence>
<organism evidence="3 4">
    <name type="scientific">Shewanella putrefaciens</name>
    <name type="common">Pseudomonas putrefaciens</name>
    <dbReference type="NCBI Taxonomy" id="24"/>
    <lineage>
        <taxon>Bacteria</taxon>
        <taxon>Pseudomonadati</taxon>
        <taxon>Pseudomonadota</taxon>
        <taxon>Gammaproteobacteria</taxon>
        <taxon>Alteromonadales</taxon>
        <taxon>Shewanellaceae</taxon>
        <taxon>Shewanella</taxon>
    </lineage>
</organism>
<dbReference type="EMBL" id="CP080635">
    <property type="protein sequence ID" value="QYX71454.1"/>
    <property type="molecule type" value="Genomic_DNA"/>
</dbReference>
<feature type="binding site" evidence="2">
    <location>
        <begin position="219"/>
        <end position="221"/>
    </location>
    <ligand>
        <name>ATP</name>
        <dbReference type="ChEBI" id="CHEBI:30616"/>
    </ligand>
</feature>
<gene>
    <name evidence="2 3" type="primary">bioD</name>
    <name evidence="3" type="ORF">K3G22_11665</name>
</gene>
<evidence type="ECO:0000313" key="3">
    <source>
        <dbReference type="EMBL" id="QYX71454.1"/>
    </source>
</evidence>
<dbReference type="InterPro" id="IPR004472">
    <property type="entry name" value="DTB_synth_BioD"/>
</dbReference>
<dbReference type="Pfam" id="PF13500">
    <property type="entry name" value="AAA_26"/>
    <property type="match status" value="1"/>
</dbReference>
<feature type="active site" evidence="2">
    <location>
        <position position="51"/>
    </location>
</feature>
<feature type="binding site" evidence="2">
    <location>
        <position position="14"/>
    </location>
    <ligand>
        <name>Mg(2+)</name>
        <dbReference type="ChEBI" id="CHEBI:18420"/>
    </ligand>
</feature>
<comment type="pathway">
    <text evidence="2">Cofactor biosynthesis; biotin biosynthesis; biotin from 7,8-diaminononanoate: step 1/2.</text>
</comment>
<keyword evidence="1 2" id="KW-0093">Biotin biosynthesis</keyword>
<dbReference type="HAMAP" id="MF_00336">
    <property type="entry name" value="BioD"/>
    <property type="match status" value="1"/>
</dbReference>
<keyword evidence="2" id="KW-0067">ATP-binding</keyword>
<feature type="binding site" evidence="2">
    <location>
        <position position="68"/>
    </location>
    <ligand>
        <name>Mg(2+)</name>
        <dbReference type="ChEBI" id="CHEBI:18420"/>
    </ligand>
</feature>
<keyword evidence="2" id="KW-0963">Cytoplasm</keyword>
<dbReference type="PANTHER" id="PTHR43210">
    <property type="entry name" value="DETHIOBIOTIN SYNTHETASE"/>
    <property type="match status" value="1"/>
</dbReference>
<dbReference type="Proteomes" id="UP000827084">
    <property type="component" value="Chromosome"/>
</dbReference>
<keyword evidence="2 3" id="KW-0436">Ligase</keyword>
<comment type="caution">
    <text evidence="2">Lacks conserved residue(s) required for the propagation of feature annotation.</text>
</comment>